<gene>
    <name evidence="1" type="ORF">EXY23_10790</name>
</gene>
<dbReference type="RefSeq" id="WP_132288459.1">
    <property type="nucleotide sequence ID" value="NZ_SKBM01000008.1"/>
</dbReference>
<dbReference type="InterPro" id="IPR023401">
    <property type="entry name" value="ODC_N"/>
</dbReference>
<dbReference type="Gene3D" id="3.40.50.720">
    <property type="entry name" value="NAD(P)-binding Rossmann-like Domain"/>
    <property type="match status" value="1"/>
</dbReference>
<sequence>MLPFLDEAQVRATLRMEALIPAVERALVAFSAGRIAQPVRQMLTVEPQGGFFGAMPAAGEVGMGVKLVTFYPGNAGRGLHTHLAMILLFDPETGEPLAVMDGRLITEMRTAAASAIATRALAAPEAAVLAVLGTGVQARVHVEALRLVRDFREVRLWGRTPGKAAALAAELGAVAAPSAEAAVRGADVVVTATSATEPVLQGAWLGPRTHVNAVGWRGPTGRELDSAAMLGAFVVADSREAVLRESGDVLLSGATVGAELGEILAGTQHVPPGMRTVFESVGMAVEDVAAARLVYDGWRARG</sequence>
<dbReference type="EMBL" id="SKBM01000008">
    <property type="protein sequence ID" value="TCZ63347.1"/>
    <property type="molecule type" value="Genomic_DNA"/>
</dbReference>
<evidence type="ECO:0000313" key="1">
    <source>
        <dbReference type="EMBL" id="TCZ63347.1"/>
    </source>
</evidence>
<reference evidence="1 2" key="1">
    <citation type="submission" date="2019-03" db="EMBL/GenBank/DDBJ databases">
        <title>Paracraurococcus aquatilis NE82 genome sequence.</title>
        <authorList>
            <person name="Zhao Y."/>
            <person name="Du Z."/>
        </authorList>
    </citation>
    <scope>NUCLEOTIDE SEQUENCE [LARGE SCALE GENOMIC DNA]</scope>
    <source>
        <strain evidence="1 2">NE82</strain>
    </source>
</reference>
<dbReference type="InterPro" id="IPR036291">
    <property type="entry name" value="NAD(P)-bd_dom_sf"/>
</dbReference>
<organism evidence="1 2">
    <name type="scientific">Roseicella aquatilis</name>
    <dbReference type="NCBI Taxonomy" id="2527868"/>
    <lineage>
        <taxon>Bacteria</taxon>
        <taxon>Pseudomonadati</taxon>
        <taxon>Pseudomonadota</taxon>
        <taxon>Alphaproteobacteria</taxon>
        <taxon>Acetobacterales</taxon>
        <taxon>Roseomonadaceae</taxon>
        <taxon>Roseicella</taxon>
    </lineage>
</organism>
<dbReference type="SUPFAM" id="SSF51735">
    <property type="entry name" value="NAD(P)-binding Rossmann-fold domains"/>
    <property type="match status" value="1"/>
</dbReference>
<comment type="caution">
    <text evidence="1">The sequence shown here is derived from an EMBL/GenBank/DDBJ whole genome shotgun (WGS) entry which is preliminary data.</text>
</comment>
<keyword evidence="2" id="KW-1185">Reference proteome</keyword>
<dbReference type="Proteomes" id="UP000295023">
    <property type="component" value="Unassembled WGS sequence"/>
</dbReference>
<dbReference type="Pfam" id="PF02423">
    <property type="entry name" value="OCD_Mu_crystall"/>
    <property type="match status" value="1"/>
</dbReference>
<dbReference type="GO" id="GO:0042562">
    <property type="term" value="F:hormone binding"/>
    <property type="evidence" value="ECO:0007669"/>
    <property type="project" value="TreeGrafter"/>
</dbReference>
<dbReference type="InterPro" id="IPR003462">
    <property type="entry name" value="ODC_Mu_crystall"/>
</dbReference>
<dbReference type="PANTHER" id="PTHR13812:SF19">
    <property type="entry name" value="KETIMINE REDUCTASE MU-CRYSTALLIN"/>
    <property type="match status" value="1"/>
</dbReference>
<dbReference type="AlphaFoldDB" id="A0A4R4DS88"/>
<dbReference type="PANTHER" id="PTHR13812">
    <property type="entry name" value="KETIMINE REDUCTASE MU-CRYSTALLIN"/>
    <property type="match status" value="1"/>
</dbReference>
<proteinExistence type="predicted"/>
<dbReference type="PIRSF" id="PIRSF001439">
    <property type="entry name" value="CryM"/>
    <property type="match status" value="1"/>
</dbReference>
<dbReference type="GO" id="GO:0005737">
    <property type="term" value="C:cytoplasm"/>
    <property type="evidence" value="ECO:0007669"/>
    <property type="project" value="TreeGrafter"/>
</dbReference>
<protein>
    <submittedName>
        <fullName evidence="1">Ornithine cyclodeaminase family protein</fullName>
    </submittedName>
</protein>
<dbReference type="OrthoDB" id="9785971at2"/>
<accession>A0A4R4DS88</accession>
<name>A0A4R4DS88_9PROT</name>
<evidence type="ECO:0000313" key="2">
    <source>
        <dbReference type="Proteomes" id="UP000295023"/>
    </source>
</evidence>
<dbReference type="Gene3D" id="3.30.1780.10">
    <property type="entry name" value="ornithine cyclodeaminase, domain 1"/>
    <property type="match status" value="1"/>
</dbReference>